<proteinExistence type="predicted"/>
<name>A0ABX0L8B5_9NEIS</name>
<keyword evidence="2" id="KW-1185">Reference proteome</keyword>
<reference evidence="1 2" key="1">
    <citation type="submission" date="2020-03" db="EMBL/GenBank/DDBJ databases">
        <title>Draft genome sequence of environmentally isolated cultures.</title>
        <authorList>
            <person name="Wilson H.S."/>
            <person name="De Leon M.E."/>
        </authorList>
    </citation>
    <scope>NUCLEOTIDE SEQUENCE [LARGE SCALE GENOMIC DNA]</scope>
    <source>
        <strain evidence="1 2">HSC-31F16</strain>
    </source>
</reference>
<dbReference type="RefSeq" id="WP_166451974.1">
    <property type="nucleotide sequence ID" value="NZ_JAAOMA010000013.1"/>
</dbReference>
<accession>A0ABX0L8B5</accession>
<organism evidence="1 2">
    <name type="scientific">Chromobacterium fluminis</name>
    <dbReference type="NCBI Taxonomy" id="3044269"/>
    <lineage>
        <taxon>Bacteria</taxon>
        <taxon>Pseudomonadati</taxon>
        <taxon>Pseudomonadota</taxon>
        <taxon>Betaproteobacteria</taxon>
        <taxon>Neisseriales</taxon>
        <taxon>Chromobacteriaceae</taxon>
        <taxon>Chromobacterium</taxon>
    </lineage>
</organism>
<protein>
    <recommendedName>
        <fullName evidence="3">DUF3168 domain-containing protein</fullName>
    </recommendedName>
</protein>
<sequence>MNREHIYAALFERLKAIPGLRTTSRRLKQWGDVDSSQQPALFLAQGRETATPGDPARGVPTKWLLHPEVYLYVRTTGNQAPGTVMNPLLDAIEAVTKPDNPMQRVQTLGGLVERCWIEGDIETDEGTLGDQAVAIVPFRILAT</sequence>
<gene>
    <name evidence="1" type="ORF">HA052_11010</name>
</gene>
<comment type="caution">
    <text evidence="1">The sequence shown here is derived from an EMBL/GenBank/DDBJ whole genome shotgun (WGS) entry which is preliminary data.</text>
</comment>
<evidence type="ECO:0000313" key="2">
    <source>
        <dbReference type="Proteomes" id="UP001515641"/>
    </source>
</evidence>
<evidence type="ECO:0008006" key="3">
    <source>
        <dbReference type="Google" id="ProtNLM"/>
    </source>
</evidence>
<dbReference type="Proteomes" id="UP001515641">
    <property type="component" value="Unassembled WGS sequence"/>
</dbReference>
<evidence type="ECO:0000313" key="1">
    <source>
        <dbReference type="EMBL" id="NHR05729.1"/>
    </source>
</evidence>
<dbReference type="EMBL" id="JAAOMA010000013">
    <property type="protein sequence ID" value="NHR05729.1"/>
    <property type="molecule type" value="Genomic_DNA"/>
</dbReference>